<dbReference type="GO" id="GO:0005524">
    <property type="term" value="F:ATP binding"/>
    <property type="evidence" value="ECO:0007669"/>
    <property type="project" value="UniProtKB-KW"/>
</dbReference>
<keyword evidence="8" id="KW-0311">Gluconate utilization</keyword>
<dbReference type="InterPro" id="IPR027417">
    <property type="entry name" value="P-loop_NTPase"/>
</dbReference>
<evidence type="ECO:0000256" key="2">
    <source>
        <dbReference type="ARBA" id="ARBA00008420"/>
    </source>
</evidence>
<sequence length="165" mass="18275">MPNGKTVLIVMGVSGSGKTEIGKRLSKELSRPFFDGDDFHPEANVKKMSAGSPLNDEDRKGWLVALNKLAIEHKNKGAIIACSALRKNYRSLLRAGMGNCMEFVYLDGSFELIKSRLEQRKGHFMPLNLLKSQFDTLEPPSKAITVSIDETPAKVVKSIIKKLND</sequence>
<accession>A0A850NIS6</accession>
<keyword evidence="4 10" id="KW-0808">Transferase</keyword>
<dbReference type="Gene3D" id="3.40.50.300">
    <property type="entry name" value="P-loop containing nucleotide triphosphate hydrolases"/>
    <property type="match status" value="1"/>
</dbReference>
<protein>
    <recommendedName>
        <fullName evidence="3 10">Gluconokinase</fullName>
        <ecNumber evidence="3 10">2.7.1.12</ecNumber>
    </recommendedName>
</protein>
<dbReference type="PANTHER" id="PTHR43442:SF3">
    <property type="entry name" value="GLUCONOKINASE-RELATED"/>
    <property type="match status" value="1"/>
</dbReference>
<dbReference type="InterPro" id="IPR031322">
    <property type="entry name" value="Shikimate/glucono_kinase"/>
</dbReference>
<keyword evidence="5 10" id="KW-0547">Nucleotide-binding</keyword>
<comment type="pathway">
    <text evidence="1">Carbohydrate acid metabolism.</text>
</comment>
<dbReference type="FunFam" id="3.40.50.300:FF:000522">
    <property type="entry name" value="Gluconokinase"/>
    <property type="match status" value="1"/>
</dbReference>
<dbReference type="AlphaFoldDB" id="A0A850NIS6"/>
<dbReference type="Proteomes" id="UP000558089">
    <property type="component" value="Unassembled WGS sequence"/>
</dbReference>
<dbReference type="GO" id="GO:0019521">
    <property type="term" value="P:D-gluconate metabolic process"/>
    <property type="evidence" value="ECO:0007669"/>
    <property type="project" value="UniProtKB-KW"/>
</dbReference>
<dbReference type="Pfam" id="PF01202">
    <property type="entry name" value="SKI"/>
    <property type="match status" value="1"/>
</dbReference>
<keyword evidence="12" id="KW-1185">Reference proteome</keyword>
<evidence type="ECO:0000256" key="6">
    <source>
        <dbReference type="ARBA" id="ARBA00022777"/>
    </source>
</evidence>
<dbReference type="EC" id="2.7.1.12" evidence="3 10"/>
<dbReference type="SUPFAM" id="SSF52540">
    <property type="entry name" value="P-loop containing nucleoside triphosphate hydrolases"/>
    <property type="match status" value="1"/>
</dbReference>
<evidence type="ECO:0000256" key="5">
    <source>
        <dbReference type="ARBA" id="ARBA00022741"/>
    </source>
</evidence>
<keyword evidence="7 10" id="KW-0067">ATP-binding</keyword>
<evidence type="ECO:0000256" key="8">
    <source>
        <dbReference type="ARBA" id="ARBA00023064"/>
    </source>
</evidence>
<dbReference type="RefSeq" id="WP_108246231.1">
    <property type="nucleotide sequence ID" value="NZ_WYET01000004.1"/>
</dbReference>
<evidence type="ECO:0000256" key="9">
    <source>
        <dbReference type="ARBA" id="ARBA00048090"/>
    </source>
</evidence>
<evidence type="ECO:0000313" key="12">
    <source>
        <dbReference type="Proteomes" id="UP000558089"/>
    </source>
</evidence>
<dbReference type="EMBL" id="WYET01000004">
    <property type="protein sequence ID" value="NVN18442.1"/>
    <property type="molecule type" value="Genomic_DNA"/>
</dbReference>
<evidence type="ECO:0000256" key="3">
    <source>
        <dbReference type="ARBA" id="ARBA00012054"/>
    </source>
</evidence>
<comment type="caution">
    <text evidence="11">The sequence shown here is derived from an EMBL/GenBank/DDBJ whole genome shotgun (WGS) entry which is preliminary data.</text>
</comment>
<comment type="similarity">
    <text evidence="2 10">Belongs to the gluconokinase GntK/GntV family.</text>
</comment>
<reference evidence="11 12" key="1">
    <citation type="submission" date="2020-01" db="EMBL/GenBank/DDBJ databases">
        <title>Draft Genome Analysis of Muricauda sp. HICW Isolated from coastal seawater of PR China.</title>
        <authorList>
            <person name="Chen M.-X."/>
        </authorList>
    </citation>
    <scope>NUCLEOTIDE SEQUENCE [LARGE SCALE GENOMIC DNA]</scope>
    <source>
        <strain evidence="11 12">HICW</strain>
    </source>
</reference>
<dbReference type="GO" id="GO:0046316">
    <property type="term" value="F:gluconokinase activity"/>
    <property type="evidence" value="ECO:0007669"/>
    <property type="project" value="UniProtKB-EC"/>
</dbReference>
<evidence type="ECO:0000256" key="1">
    <source>
        <dbReference type="ARBA" id="ARBA00004761"/>
    </source>
</evidence>
<proteinExistence type="inferred from homology"/>
<dbReference type="PANTHER" id="PTHR43442">
    <property type="entry name" value="GLUCONOKINASE-RELATED"/>
    <property type="match status" value="1"/>
</dbReference>
<dbReference type="InterPro" id="IPR006001">
    <property type="entry name" value="Therm_gnt_kin"/>
</dbReference>
<dbReference type="CDD" id="cd02021">
    <property type="entry name" value="GntK"/>
    <property type="match status" value="1"/>
</dbReference>
<evidence type="ECO:0000256" key="4">
    <source>
        <dbReference type="ARBA" id="ARBA00022679"/>
    </source>
</evidence>
<keyword evidence="6 10" id="KW-0418">Kinase</keyword>
<dbReference type="NCBIfam" id="TIGR01313">
    <property type="entry name" value="therm_gnt_kin"/>
    <property type="match status" value="1"/>
</dbReference>
<evidence type="ECO:0000313" key="11">
    <source>
        <dbReference type="EMBL" id="NVN18442.1"/>
    </source>
</evidence>
<evidence type="ECO:0000256" key="10">
    <source>
        <dbReference type="RuleBase" id="RU363066"/>
    </source>
</evidence>
<evidence type="ECO:0000256" key="7">
    <source>
        <dbReference type="ARBA" id="ARBA00022840"/>
    </source>
</evidence>
<comment type="catalytic activity">
    <reaction evidence="9 10">
        <text>D-gluconate + ATP = 6-phospho-D-gluconate + ADP + H(+)</text>
        <dbReference type="Rhea" id="RHEA:19433"/>
        <dbReference type="ChEBI" id="CHEBI:15378"/>
        <dbReference type="ChEBI" id="CHEBI:18391"/>
        <dbReference type="ChEBI" id="CHEBI:30616"/>
        <dbReference type="ChEBI" id="CHEBI:58759"/>
        <dbReference type="ChEBI" id="CHEBI:456216"/>
        <dbReference type="EC" id="2.7.1.12"/>
    </reaction>
</comment>
<gene>
    <name evidence="11" type="ORF">GUA46_08820</name>
</gene>
<dbReference type="GO" id="GO:0005737">
    <property type="term" value="C:cytoplasm"/>
    <property type="evidence" value="ECO:0007669"/>
    <property type="project" value="TreeGrafter"/>
</dbReference>
<organism evidence="11 12">
    <name type="scientific">Flagellimonas chongwuensis</name>
    <dbReference type="NCBI Taxonomy" id="2697365"/>
    <lineage>
        <taxon>Bacteria</taxon>
        <taxon>Pseudomonadati</taxon>
        <taxon>Bacteroidota</taxon>
        <taxon>Flavobacteriia</taxon>
        <taxon>Flavobacteriales</taxon>
        <taxon>Flavobacteriaceae</taxon>
        <taxon>Flagellimonas</taxon>
    </lineage>
</organism>
<name>A0A850NIS6_9FLAO</name>